<feature type="binding site" evidence="13">
    <location>
        <position position="442"/>
    </location>
    <ligand>
        <name>NADP(+)</name>
        <dbReference type="ChEBI" id="CHEBI:58349"/>
    </ligand>
</feature>
<dbReference type="PANTHER" id="PTHR48467">
    <property type="entry name" value="GLUTAMATE SYNTHASE 1 [NADH], CHLOROPLASTIC-LIKE"/>
    <property type="match status" value="1"/>
</dbReference>
<feature type="binding site" evidence="12">
    <location>
        <position position="181"/>
    </location>
    <ligand>
        <name>FAD</name>
        <dbReference type="ChEBI" id="CHEBI:57692"/>
    </ligand>
</feature>
<dbReference type="PANTHER" id="PTHR48467:SF1">
    <property type="entry name" value="GLUTAMATE SYNTHASE 1 [NADH], CHLOROPLASTIC-LIKE"/>
    <property type="match status" value="1"/>
</dbReference>
<keyword evidence="9" id="KW-0408">Iron</keyword>
<dbReference type="GO" id="GO:0051536">
    <property type="term" value="F:iron-sulfur cluster binding"/>
    <property type="evidence" value="ECO:0007669"/>
    <property type="project" value="UniProtKB-KW"/>
</dbReference>
<evidence type="ECO:0000256" key="7">
    <source>
        <dbReference type="ARBA" id="ARBA00022857"/>
    </source>
</evidence>
<comment type="catalytic activity">
    <reaction evidence="11">
        <text>2 reduced [2Fe-2S]-[ferredoxin] + NADP(+) + H(+) = 2 oxidized [2Fe-2S]-[ferredoxin] + NADPH</text>
        <dbReference type="Rhea" id="RHEA:20125"/>
        <dbReference type="Rhea" id="RHEA-COMP:10000"/>
        <dbReference type="Rhea" id="RHEA-COMP:10001"/>
        <dbReference type="ChEBI" id="CHEBI:15378"/>
        <dbReference type="ChEBI" id="CHEBI:33737"/>
        <dbReference type="ChEBI" id="CHEBI:33738"/>
        <dbReference type="ChEBI" id="CHEBI:57783"/>
        <dbReference type="ChEBI" id="CHEBI:58349"/>
        <dbReference type="EC" id="1.18.1.2"/>
    </reaction>
</comment>
<accession>A0A5N0V032</accession>
<dbReference type="PROSITE" id="PS00198">
    <property type="entry name" value="4FE4S_FER_1"/>
    <property type="match status" value="1"/>
</dbReference>
<comment type="similarity">
    <text evidence="2">Belongs to the ferredoxin--NADP reductase type 1 family.</text>
</comment>
<protein>
    <recommendedName>
        <fullName evidence="3">ferredoxin--NADP(+) reductase</fullName>
        <ecNumber evidence="3">1.18.1.2</ecNumber>
    </recommendedName>
</protein>
<keyword evidence="6 12" id="KW-0274">FAD</keyword>
<dbReference type="InterPro" id="IPR021163">
    <property type="entry name" value="Ferredox_Rdtase_adrenod"/>
</dbReference>
<feature type="binding site" evidence="13">
    <location>
        <position position="308"/>
    </location>
    <ligand>
        <name>NADP(+)</name>
        <dbReference type="ChEBI" id="CHEBI:58349"/>
    </ligand>
</feature>
<dbReference type="Pfam" id="PF07992">
    <property type="entry name" value="Pyr_redox_2"/>
    <property type="match status" value="1"/>
</dbReference>
<dbReference type="Gene3D" id="3.40.50.720">
    <property type="entry name" value="NAD(P)-binding Rossmann-like Domain"/>
    <property type="match status" value="1"/>
</dbReference>
<evidence type="ECO:0000256" key="4">
    <source>
        <dbReference type="ARBA" id="ARBA00022630"/>
    </source>
</evidence>
<evidence type="ECO:0000313" key="15">
    <source>
        <dbReference type="EMBL" id="KAA9157302.1"/>
    </source>
</evidence>
<proteinExistence type="inferred from homology"/>
<evidence type="ECO:0000256" key="5">
    <source>
        <dbReference type="ARBA" id="ARBA00022723"/>
    </source>
</evidence>
<evidence type="ECO:0000256" key="11">
    <source>
        <dbReference type="ARBA" id="ARBA00047776"/>
    </source>
</evidence>
<dbReference type="InterPro" id="IPR036188">
    <property type="entry name" value="FAD/NAD-bd_sf"/>
</dbReference>
<dbReference type="EMBL" id="VMNW02000042">
    <property type="protein sequence ID" value="KAA9157302.1"/>
    <property type="molecule type" value="Genomic_DNA"/>
</dbReference>
<evidence type="ECO:0000256" key="2">
    <source>
        <dbReference type="ARBA" id="ARBA00008312"/>
    </source>
</evidence>
<dbReference type="RefSeq" id="WP_144748876.1">
    <property type="nucleotide sequence ID" value="NZ_VMNW02000042.1"/>
</dbReference>
<dbReference type="PRINTS" id="PR00419">
    <property type="entry name" value="ADXRDTASE"/>
</dbReference>
<keyword evidence="8" id="KW-0560">Oxidoreductase</keyword>
<keyword evidence="4" id="KW-0285">Flavoprotein</keyword>
<dbReference type="Proteomes" id="UP000319769">
    <property type="component" value="Unassembled WGS sequence"/>
</dbReference>
<dbReference type="SUPFAM" id="SSF51971">
    <property type="entry name" value="Nucleotide-binding domain"/>
    <property type="match status" value="1"/>
</dbReference>
<dbReference type="Gene3D" id="3.50.50.60">
    <property type="entry name" value="FAD/NAD(P)-binding domain"/>
    <property type="match status" value="1"/>
</dbReference>
<feature type="binding site" evidence="12">
    <location>
        <position position="117"/>
    </location>
    <ligand>
        <name>FAD</name>
        <dbReference type="ChEBI" id="CHEBI:57692"/>
    </ligand>
</feature>
<keyword evidence="7 13" id="KW-0521">NADP</keyword>
<dbReference type="PIRSF" id="PIRSF000362">
    <property type="entry name" value="FNR"/>
    <property type="match status" value="1"/>
</dbReference>
<dbReference type="Gene3D" id="3.30.70.20">
    <property type="match status" value="1"/>
</dbReference>
<dbReference type="InterPro" id="IPR017896">
    <property type="entry name" value="4Fe4S_Fe-S-bd"/>
</dbReference>
<reference evidence="15" key="1">
    <citation type="submission" date="2019-09" db="EMBL/GenBank/DDBJ databases">
        <authorList>
            <person name="Teo W.F.A."/>
            <person name="Duangmal K."/>
        </authorList>
    </citation>
    <scope>NUCLEOTIDE SEQUENCE [LARGE SCALE GENOMIC DNA]</scope>
    <source>
        <strain evidence="15">K81G1</strain>
    </source>
</reference>
<dbReference type="AlphaFoldDB" id="A0A5N0V032"/>
<evidence type="ECO:0000256" key="3">
    <source>
        <dbReference type="ARBA" id="ARBA00013223"/>
    </source>
</evidence>
<dbReference type="SUPFAM" id="SSF54862">
    <property type="entry name" value="4Fe-4S ferredoxins"/>
    <property type="match status" value="1"/>
</dbReference>
<dbReference type="InterPro" id="IPR023753">
    <property type="entry name" value="FAD/NAD-binding_dom"/>
</dbReference>
<comment type="caution">
    <text evidence="15">The sequence shown here is derived from an EMBL/GenBank/DDBJ whole genome shotgun (WGS) entry which is preliminary data.</text>
</comment>
<feature type="binding site" evidence="12">
    <location>
        <begin position="442"/>
        <end position="444"/>
    </location>
    <ligand>
        <name>FAD</name>
        <dbReference type="ChEBI" id="CHEBI:57692"/>
    </ligand>
</feature>
<evidence type="ECO:0000256" key="6">
    <source>
        <dbReference type="ARBA" id="ARBA00022827"/>
    </source>
</evidence>
<sequence>MTFVISQGCCRDASCVAVCPVQCIRPRPGDPEFETAEQLYIDPAVCIDCGACVEECPVDAIHPDHDLPAELSGYLDVNAAHFASGADYDRIPVRHVRPRLPEAAEELRVAVIGTGPAACYAATELATNRGTHVTVLDRQPAPFGLVRSGVAPDHPRTKLIADRFASVLSRSNVDCYFNVHVGTDVTVAELLEHHHAVIVATGAQDDRRLGIEGEDLPGSHGAKDFVAWYNGHPDHSGDVVDLSGERAVVIGTGNVALDVARILMRDPETLARTDIAEPALQALRDSNIREVVIVGRRGPESIACSAGELEELAKLPGVELTVTCPPEDLEHLDPGDRRFRVLTEAAREPSGGKRIDLRFRSVPEALNGTDRVESITLAGQGELAASLVVRAIGFSSQPLAGLPFNADKGILPNERGRVLEPETGEPVAGVYCTGWVKRGPTGVIGSNKVCAEESVAGLLEDFVSGRLVKPLHTREEFAALMAGRVPGAVGFDGWRRIDETERERGAESGRPRLKIVTKQEMLTVASGR</sequence>
<evidence type="ECO:0000256" key="12">
    <source>
        <dbReference type="PIRSR" id="PIRSR000362-1"/>
    </source>
</evidence>
<keyword evidence="10" id="KW-0411">Iron-sulfur</keyword>
<gene>
    <name evidence="15" type="ORF">FPZ12_025365</name>
</gene>
<dbReference type="InterPro" id="IPR017900">
    <property type="entry name" value="4Fe4S_Fe_S_CS"/>
</dbReference>
<organism evidence="15 16">
    <name type="scientific">Amycolatopsis acidicola</name>
    <dbReference type="NCBI Taxonomy" id="2596893"/>
    <lineage>
        <taxon>Bacteria</taxon>
        <taxon>Bacillati</taxon>
        <taxon>Actinomycetota</taxon>
        <taxon>Actinomycetes</taxon>
        <taxon>Pseudonocardiales</taxon>
        <taxon>Pseudonocardiaceae</taxon>
        <taxon>Amycolatopsis</taxon>
    </lineage>
</organism>
<dbReference type="InterPro" id="IPR055275">
    <property type="entry name" value="Ferredox_Rdtase"/>
</dbReference>
<keyword evidence="16" id="KW-1185">Reference proteome</keyword>
<feature type="binding site" evidence="12">
    <location>
        <position position="435"/>
    </location>
    <ligand>
        <name>FAD</name>
        <dbReference type="ChEBI" id="CHEBI:57692"/>
    </ligand>
</feature>
<dbReference type="OrthoDB" id="289202at2"/>
<dbReference type="GO" id="GO:0046872">
    <property type="term" value="F:metal ion binding"/>
    <property type="evidence" value="ECO:0007669"/>
    <property type="project" value="UniProtKB-KW"/>
</dbReference>
<dbReference type="Pfam" id="PF00037">
    <property type="entry name" value="Fer4"/>
    <property type="match status" value="1"/>
</dbReference>
<name>A0A5N0V032_9PSEU</name>
<evidence type="ECO:0000259" key="14">
    <source>
        <dbReference type="PROSITE" id="PS51379"/>
    </source>
</evidence>
<dbReference type="EC" id="1.18.1.2" evidence="3"/>
<evidence type="ECO:0000256" key="9">
    <source>
        <dbReference type="ARBA" id="ARBA00023004"/>
    </source>
</evidence>
<evidence type="ECO:0000256" key="10">
    <source>
        <dbReference type="ARBA" id="ARBA00023014"/>
    </source>
</evidence>
<evidence type="ECO:0000256" key="1">
    <source>
        <dbReference type="ARBA" id="ARBA00001974"/>
    </source>
</evidence>
<feature type="binding site" evidence="12">
    <location>
        <position position="145"/>
    </location>
    <ligand>
        <name>FAD</name>
        <dbReference type="ChEBI" id="CHEBI:57692"/>
    </ligand>
</feature>
<evidence type="ECO:0000256" key="13">
    <source>
        <dbReference type="PIRSR" id="PIRSR000362-2"/>
    </source>
</evidence>
<feature type="domain" description="4Fe-4S ferredoxin-type" evidence="14">
    <location>
        <begin position="37"/>
        <end position="66"/>
    </location>
</feature>
<dbReference type="PROSITE" id="PS51379">
    <property type="entry name" value="4FE4S_FER_2"/>
    <property type="match status" value="1"/>
</dbReference>
<evidence type="ECO:0000256" key="8">
    <source>
        <dbReference type="ARBA" id="ARBA00023002"/>
    </source>
</evidence>
<feature type="binding site" evidence="13">
    <location>
        <begin position="296"/>
        <end position="297"/>
    </location>
    <ligand>
        <name>NADP(+)</name>
        <dbReference type="ChEBI" id="CHEBI:58349"/>
    </ligand>
</feature>
<comment type="cofactor">
    <cofactor evidence="1 12">
        <name>FAD</name>
        <dbReference type="ChEBI" id="CHEBI:57692"/>
    </cofactor>
</comment>
<evidence type="ECO:0000313" key="16">
    <source>
        <dbReference type="Proteomes" id="UP000319769"/>
    </source>
</evidence>
<dbReference type="GO" id="GO:0004324">
    <property type="term" value="F:ferredoxin-NADP+ reductase activity"/>
    <property type="evidence" value="ECO:0007669"/>
    <property type="project" value="UniProtKB-EC"/>
</dbReference>
<keyword evidence="5" id="KW-0479">Metal-binding</keyword>